<comment type="subunit">
    <text evidence="3 4">Heterohexadecamer of 8 large and 8 small subunits.</text>
</comment>
<dbReference type="InterPro" id="IPR036385">
    <property type="entry name" value="RuBisCO_ssu_sf"/>
</dbReference>
<feature type="domain" description="Ribulose bisphosphate carboxylase small subunit" evidence="6">
    <location>
        <begin position="4"/>
        <end position="103"/>
    </location>
</feature>
<dbReference type="HAMAP" id="MF_00859">
    <property type="entry name" value="RuBisCO_S_bact"/>
    <property type="match status" value="1"/>
</dbReference>
<comment type="miscellaneous">
    <text evidence="4">The basic functional RuBisCO is composed of a large chain homodimer in a 'head-to-tail' conformation. In form I RuBisCO this homodimer is arranged in a barrel-like tetramer with the small subunits forming a tetrameric 'cap' on each end of the 'barrel'.</text>
</comment>
<evidence type="ECO:0000256" key="5">
    <source>
        <dbReference type="SAM" id="MobiDB-lite"/>
    </source>
</evidence>
<protein>
    <recommendedName>
        <fullName evidence="4">Ribulose bisphosphate carboxylase small subunit</fullName>
        <shortName evidence="4">RuBisCO small subunit</shortName>
    </recommendedName>
</protein>
<comment type="function">
    <text evidence="4">RuBisCO catalyzes two reactions: the carboxylation of D-ribulose 1,5-bisphosphate, the primary event in carbon dioxide fixation, as well as the oxidative fragmentation of the pentose substrate. Both reactions occur simultaneously and in competition at the same active site. Although the small subunit is not catalytic it is essential for maximal activity.</text>
</comment>
<name>A0ABS3JBP0_9HYPH</name>
<dbReference type="Pfam" id="PF00101">
    <property type="entry name" value="RuBisCO_small"/>
    <property type="match status" value="1"/>
</dbReference>
<dbReference type="PANTHER" id="PTHR31262">
    <property type="entry name" value="RIBULOSE BISPHOSPHATE CARBOXYLASE SMALL CHAIN 1, CHLOROPLASTIC"/>
    <property type="match status" value="1"/>
</dbReference>
<accession>A0ABS3JBP0</accession>
<dbReference type="SMART" id="SM00961">
    <property type="entry name" value="RuBisCO_small"/>
    <property type="match status" value="1"/>
</dbReference>
<dbReference type="InterPro" id="IPR024681">
    <property type="entry name" value="RuBisCO_ssu"/>
</dbReference>
<evidence type="ECO:0000256" key="4">
    <source>
        <dbReference type="HAMAP-Rule" id="MF_00859"/>
    </source>
</evidence>
<evidence type="ECO:0000256" key="2">
    <source>
        <dbReference type="ARBA" id="ARBA00023300"/>
    </source>
</evidence>
<dbReference type="CDD" id="cd03527">
    <property type="entry name" value="RuBisCO_small"/>
    <property type="match status" value="1"/>
</dbReference>
<organism evidence="7 8">
    <name type="scientific">Jiella sonneratiae</name>
    <dbReference type="NCBI Taxonomy" id="2816856"/>
    <lineage>
        <taxon>Bacteria</taxon>
        <taxon>Pseudomonadati</taxon>
        <taxon>Pseudomonadota</taxon>
        <taxon>Alphaproteobacteria</taxon>
        <taxon>Hyphomicrobiales</taxon>
        <taxon>Aurantimonadaceae</taxon>
        <taxon>Jiella</taxon>
    </lineage>
</organism>
<keyword evidence="8" id="KW-1185">Reference proteome</keyword>
<dbReference type="Proteomes" id="UP000664288">
    <property type="component" value="Unassembled WGS sequence"/>
</dbReference>
<dbReference type="RefSeq" id="WP_207353015.1">
    <property type="nucleotide sequence ID" value="NZ_JAFMPY010000040.1"/>
</dbReference>
<evidence type="ECO:0000313" key="8">
    <source>
        <dbReference type="Proteomes" id="UP000664288"/>
    </source>
</evidence>
<keyword evidence="2 4" id="KW-0120">Carbon dioxide fixation</keyword>
<evidence type="ECO:0000313" key="7">
    <source>
        <dbReference type="EMBL" id="MBO0906383.1"/>
    </source>
</evidence>
<feature type="compositionally biased region" description="Basic and acidic residues" evidence="5">
    <location>
        <begin position="107"/>
        <end position="116"/>
    </location>
</feature>
<feature type="region of interest" description="Disordered" evidence="5">
    <location>
        <begin position="107"/>
        <end position="140"/>
    </location>
</feature>
<sequence length="140" mass="16286">MRITQGTFSFLPDLSDEQITRQVQYCLDNGWAVNLEHTDDPHPRNTYWEMWGQPMFDVADAAGIMMELAACRKAYGDRYIRLSAFDSSHGWESVKLSFLVNRPRDEPGFRLRRQEGPGRNMRYTTEPYATDKPEGERYGV</sequence>
<evidence type="ECO:0000259" key="6">
    <source>
        <dbReference type="SMART" id="SM00961"/>
    </source>
</evidence>
<gene>
    <name evidence="4" type="primary">cbbS</name>
    <name evidence="7" type="ORF">J1C47_22260</name>
</gene>
<proteinExistence type="inferred from homology"/>
<dbReference type="SUPFAM" id="SSF55239">
    <property type="entry name" value="RuBisCO, small subunit"/>
    <property type="match status" value="1"/>
</dbReference>
<dbReference type="EMBL" id="JAFMPY010000040">
    <property type="protein sequence ID" value="MBO0906383.1"/>
    <property type="molecule type" value="Genomic_DNA"/>
</dbReference>
<evidence type="ECO:0000256" key="3">
    <source>
        <dbReference type="ARBA" id="ARBA00038826"/>
    </source>
</evidence>
<keyword evidence="1 4" id="KW-0113">Calvin cycle</keyword>
<comment type="similarity">
    <text evidence="4">Belongs to the RuBisCO small chain family.</text>
</comment>
<reference evidence="7 8" key="1">
    <citation type="submission" date="2021-03" db="EMBL/GenBank/DDBJ databases">
        <title>Whole genome sequence of Jiella sp. MQZ13P-4.</title>
        <authorList>
            <person name="Tuo L."/>
        </authorList>
    </citation>
    <scope>NUCLEOTIDE SEQUENCE [LARGE SCALE GENOMIC DNA]</scope>
    <source>
        <strain evidence="7 8">MQZ13P-4</strain>
    </source>
</reference>
<dbReference type="PANTHER" id="PTHR31262:SF23">
    <property type="entry name" value="RIBULOSE BISPHOSPHATE CARBOXYLASE SMALL SUBUNIT"/>
    <property type="match status" value="1"/>
</dbReference>
<evidence type="ECO:0000256" key="1">
    <source>
        <dbReference type="ARBA" id="ARBA00022567"/>
    </source>
</evidence>
<feature type="compositionally biased region" description="Basic and acidic residues" evidence="5">
    <location>
        <begin position="129"/>
        <end position="140"/>
    </location>
</feature>
<dbReference type="InterPro" id="IPR000894">
    <property type="entry name" value="RuBisCO_ssu_dom"/>
</dbReference>
<comment type="caution">
    <text evidence="7">The sequence shown here is derived from an EMBL/GenBank/DDBJ whole genome shotgun (WGS) entry which is preliminary data.</text>
</comment>
<dbReference type="Gene3D" id="3.30.190.10">
    <property type="entry name" value="Ribulose bisphosphate carboxylase, small subunit"/>
    <property type="match status" value="1"/>
</dbReference>